<evidence type="ECO:0000313" key="23">
    <source>
        <dbReference type="Proteomes" id="UP000002279"/>
    </source>
</evidence>
<evidence type="ECO:0000256" key="9">
    <source>
        <dbReference type="ARBA" id="ARBA00023136"/>
    </source>
</evidence>
<dbReference type="RefSeq" id="XP_016082827.1">
    <property type="nucleotide sequence ID" value="XM_016227341.2"/>
</dbReference>
<dbReference type="PROSITE" id="PS51257">
    <property type="entry name" value="PROKAR_LIPOPROTEIN"/>
    <property type="match status" value="1"/>
</dbReference>
<comment type="subcellular location">
    <subcellularLocation>
        <location evidence="13">Apical cell membrane</location>
        <topology evidence="13">Single-pass membrane protein</topology>
    </subcellularLocation>
    <subcellularLocation>
        <location evidence="2">Cell junction</location>
        <location evidence="2">Tight junction</location>
    </subcellularLocation>
    <subcellularLocation>
        <location evidence="1">Cell membrane</location>
        <topology evidence="1">Single-pass type I membrane protein</topology>
    </subcellularLocation>
</comment>
<dbReference type="OMA" id="HSSYYFV"/>
<dbReference type="HOGENOM" id="CLU_063888_1_0_1"/>
<feature type="chain" id="PRO_5003344482" description="Immunoglobulin superfamily member 5" evidence="20">
    <location>
        <begin position="21"/>
        <end position="364"/>
    </location>
</feature>
<evidence type="ECO:0000256" key="5">
    <source>
        <dbReference type="ARBA" id="ARBA00022692"/>
    </source>
</evidence>
<evidence type="ECO:0000256" key="10">
    <source>
        <dbReference type="ARBA" id="ARBA00023157"/>
    </source>
</evidence>
<dbReference type="GeneTree" id="ENSGT00940000163238"/>
<dbReference type="Ensembl" id="ENSOANT00000010260.4">
    <property type="protein sequence ID" value="ENSOANP00000010258.3"/>
    <property type="gene ID" value="ENSOANG00000006429.4"/>
</dbReference>
<dbReference type="InterPro" id="IPR007110">
    <property type="entry name" value="Ig-like_dom"/>
</dbReference>
<dbReference type="InterPro" id="IPR013783">
    <property type="entry name" value="Ig-like_fold"/>
</dbReference>
<evidence type="ECO:0000256" key="11">
    <source>
        <dbReference type="ARBA" id="ARBA00023180"/>
    </source>
</evidence>
<evidence type="ECO:0000256" key="15">
    <source>
        <dbReference type="ARBA" id="ARBA00062474"/>
    </source>
</evidence>
<keyword evidence="3" id="KW-0796">Tight junction</keyword>
<keyword evidence="12" id="KW-0393">Immunoglobulin domain</keyword>
<keyword evidence="10" id="KW-1015">Disulfide bond</keyword>
<dbReference type="PANTHER" id="PTHR44991:SF1">
    <property type="entry name" value="IMMUNOGLOBULIN SUPERFAMILY MEMBER 5"/>
    <property type="match status" value="1"/>
</dbReference>
<evidence type="ECO:0000256" key="16">
    <source>
        <dbReference type="ARBA" id="ARBA00067287"/>
    </source>
</evidence>
<dbReference type="FunFam" id="2.60.40.10:FF:001503">
    <property type="entry name" value="Immunoglobulin superfamily member 5"/>
    <property type="match status" value="1"/>
</dbReference>
<keyword evidence="6" id="KW-0677">Repeat</keyword>
<dbReference type="PANTHER" id="PTHR44991">
    <property type="entry name" value="IMMUNOGLOBULIN SUPERFAMILY MEMBER 5"/>
    <property type="match status" value="1"/>
</dbReference>
<evidence type="ECO:0000259" key="21">
    <source>
        <dbReference type="PROSITE" id="PS50835"/>
    </source>
</evidence>
<dbReference type="Gene3D" id="2.60.40.10">
    <property type="entry name" value="Immunoglobulins"/>
    <property type="match status" value="2"/>
</dbReference>
<dbReference type="SMART" id="SM00409">
    <property type="entry name" value="IG"/>
    <property type="match status" value="2"/>
</dbReference>
<proteinExistence type="predicted"/>
<dbReference type="GeneID" id="100080015"/>
<dbReference type="Pfam" id="PF07679">
    <property type="entry name" value="I-set"/>
    <property type="match status" value="1"/>
</dbReference>
<dbReference type="Proteomes" id="UP000002279">
    <property type="component" value="Chromosome 18"/>
</dbReference>
<keyword evidence="11" id="KW-0325">Glycoprotein</keyword>
<comment type="subunit">
    <text evidence="15">Interacts with MAGI1 at tight junctions, forms a tripartite complex with NPHS1. Interacts with LNX1 isoform 2 via its PDZ 2 domain, it may also interact with other isoforms containing this domain.</text>
</comment>
<gene>
    <name evidence="22" type="primary">IGSF5</name>
</gene>
<feature type="compositionally biased region" description="Polar residues" evidence="18">
    <location>
        <begin position="307"/>
        <end position="325"/>
    </location>
</feature>
<feature type="domain" description="Ig-like" evidence="21">
    <location>
        <begin position="142"/>
        <end position="210"/>
    </location>
</feature>
<dbReference type="InterPro" id="IPR013098">
    <property type="entry name" value="Ig_I-set"/>
</dbReference>
<dbReference type="eggNOG" id="ENOG502RZEZ">
    <property type="taxonomic scope" value="Eukaryota"/>
</dbReference>
<keyword evidence="9 19" id="KW-0472">Membrane</keyword>
<reference evidence="22" key="2">
    <citation type="submission" date="2025-08" db="UniProtKB">
        <authorList>
            <consortium name="Ensembl"/>
        </authorList>
    </citation>
    <scope>IDENTIFICATION</scope>
    <source>
        <strain evidence="22">Glennie</strain>
    </source>
</reference>
<keyword evidence="23" id="KW-1185">Reference proteome</keyword>
<name>F6WHB2_ORNAN</name>
<dbReference type="CTD" id="150084"/>
<comment type="function">
    <text evidence="14">Provides, together with MAGI1, an adhesion machinery at tight junctions, which may regulate the permeability of kidney glomerulus and small intestinal epithelial cells. Mediates calcium-independent homophilic cell adhesion. In testis, it may function as a cell adhesion molecule rather than a tight-junction protein. It may participate in the adhesion between spermatogonia-spermatogonia, spermatogonia-Sertoli cells, and Sertoli cells-Sertoli cells.</text>
</comment>
<evidence type="ECO:0000256" key="14">
    <source>
        <dbReference type="ARBA" id="ARBA00059983"/>
    </source>
</evidence>
<dbReference type="STRING" id="9258.ENSOANP00000010258"/>
<evidence type="ECO:0000256" key="3">
    <source>
        <dbReference type="ARBA" id="ARBA00022427"/>
    </source>
</evidence>
<dbReference type="GO" id="GO:0016324">
    <property type="term" value="C:apical plasma membrane"/>
    <property type="evidence" value="ECO:0007669"/>
    <property type="project" value="UniProtKB-SubCell"/>
</dbReference>
<evidence type="ECO:0000256" key="19">
    <source>
        <dbReference type="SAM" id="Phobius"/>
    </source>
</evidence>
<keyword evidence="8 19" id="KW-1133">Transmembrane helix</keyword>
<keyword evidence="5 19" id="KW-0812">Transmembrane</keyword>
<evidence type="ECO:0000256" key="13">
    <source>
        <dbReference type="ARBA" id="ARBA00037861"/>
    </source>
</evidence>
<evidence type="ECO:0000256" key="4">
    <source>
        <dbReference type="ARBA" id="ARBA00022475"/>
    </source>
</evidence>
<organism evidence="22 23">
    <name type="scientific">Ornithorhynchus anatinus</name>
    <name type="common">Duckbill platypus</name>
    <dbReference type="NCBI Taxonomy" id="9258"/>
    <lineage>
        <taxon>Eukaryota</taxon>
        <taxon>Metazoa</taxon>
        <taxon>Chordata</taxon>
        <taxon>Craniata</taxon>
        <taxon>Vertebrata</taxon>
        <taxon>Euteleostomi</taxon>
        <taxon>Mammalia</taxon>
        <taxon>Monotremata</taxon>
        <taxon>Ornithorhynchidae</taxon>
        <taxon>Ornithorhynchus</taxon>
    </lineage>
</organism>
<dbReference type="AlphaFoldDB" id="F6WHB2"/>
<dbReference type="Bgee" id="ENSOANG00000006429">
    <property type="expression patterns" value="Expressed in adult mammalian kidney and 7 other cell types or tissues"/>
</dbReference>
<protein>
    <recommendedName>
        <fullName evidence="16">Immunoglobulin superfamily member 5</fullName>
    </recommendedName>
    <alternativeName>
        <fullName evidence="17">Junctional adhesion molecule 4</fullName>
    </alternativeName>
</protein>
<reference evidence="22" key="3">
    <citation type="submission" date="2025-09" db="UniProtKB">
        <authorList>
            <consortium name="Ensembl"/>
        </authorList>
    </citation>
    <scope>IDENTIFICATION</scope>
    <source>
        <strain evidence="22">Glennie</strain>
    </source>
</reference>
<feature type="transmembrane region" description="Helical" evidence="19">
    <location>
        <begin position="232"/>
        <end position="256"/>
    </location>
</feature>
<dbReference type="GO" id="GO:0009986">
    <property type="term" value="C:cell surface"/>
    <property type="evidence" value="ECO:0000318"/>
    <property type="project" value="GO_Central"/>
</dbReference>
<evidence type="ECO:0000256" key="20">
    <source>
        <dbReference type="SAM" id="SignalP"/>
    </source>
</evidence>
<feature type="signal peptide" evidence="20">
    <location>
        <begin position="1"/>
        <end position="20"/>
    </location>
</feature>
<dbReference type="SUPFAM" id="SSF48726">
    <property type="entry name" value="Immunoglobulin"/>
    <property type="match status" value="2"/>
</dbReference>
<dbReference type="FunFam" id="2.60.40.10:FF:001261">
    <property type="entry name" value="immunoglobulin superfamily member 5"/>
    <property type="match status" value="1"/>
</dbReference>
<keyword evidence="20" id="KW-0732">Signal</keyword>
<dbReference type="GO" id="GO:0005923">
    <property type="term" value="C:bicellular tight junction"/>
    <property type="evidence" value="ECO:0000318"/>
    <property type="project" value="GO_Central"/>
</dbReference>
<dbReference type="GO" id="GO:0098609">
    <property type="term" value="P:cell-cell adhesion"/>
    <property type="evidence" value="ECO:0000318"/>
    <property type="project" value="GO_Central"/>
</dbReference>
<sequence>MEGVWKYFLTILLAVSGSCSHITEGPQNATVLEGSEARFNCTVSRGWQLILWYINNQVSLSITVNGPIISSDRIVPKSYQSGDSFTTEMIIRDVRRSDSGKIKCGLQNSSKEETAFLSVQVVGSLHIQNDSLVLIEDKAHEIICEASGWNPLPNISWVIDVPVNHSSYCSHPKPGDLQSSVSILSLMPQGNGTLTCVASMAGLPFNRSVMVHLTVIKSPLEGDVLSNTFPTWAIILLAVGLPLLLILVIILVVLFCCGCSCKKRKEASYQSKIRNLSISKPNDGPIQAMGNNGKENYGYSSDEPRNTKISSPPSVTSNFSASRQGGQVRLPHQINEEQQQVRTARSTPTVYPSHPRKIRNATLV</sequence>
<dbReference type="InterPro" id="IPR003599">
    <property type="entry name" value="Ig_sub"/>
</dbReference>
<dbReference type="RefSeq" id="XP_007665393.1">
    <property type="nucleotide sequence ID" value="XM_007667203.3"/>
</dbReference>
<dbReference type="PROSITE" id="PS50835">
    <property type="entry name" value="IG_LIKE"/>
    <property type="match status" value="2"/>
</dbReference>
<keyword evidence="7" id="KW-0965">Cell junction</keyword>
<dbReference type="InParanoid" id="F6WHB2"/>
<evidence type="ECO:0000256" key="8">
    <source>
        <dbReference type="ARBA" id="ARBA00022989"/>
    </source>
</evidence>
<dbReference type="InterPro" id="IPR036179">
    <property type="entry name" value="Ig-like_dom_sf"/>
</dbReference>
<accession>F6WHB2</accession>
<keyword evidence="4" id="KW-1003">Cell membrane</keyword>
<dbReference type="RefSeq" id="XP_001510919.3">
    <property type="nucleotide sequence ID" value="XM_001510869.4"/>
</dbReference>
<evidence type="ECO:0000256" key="12">
    <source>
        <dbReference type="ARBA" id="ARBA00023319"/>
    </source>
</evidence>
<feature type="domain" description="Ig-like" evidence="21">
    <location>
        <begin position="20"/>
        <end position="118"/>
    </location>
</feature>
<dbReference type="KEGG" id="oaa:100080015"/>
<dbReference type="CDD" id="cd00096">
    <property type="entry name" value="Ig"/>
    <property type="match status" value="1"/>
</dbReference>
<evidence type="ECO:0000256" key="17">
    <source>
        <dbReference type="ARBA" id="ARBA00077916"/>
    </source>
</evidence>
<evidence type="ECO:0000313" key="22">
    <source>
        <dbReference type="Ensembl" id="ENSOANP00000010258.3"/>
    </source>
</evidence>
<evidence type="ECO:0000256" key="6">
    <source>
        <dbReference type="ARBA" id="ARBA00022737"/>
    </source>
</evidence>
<evidence type="ECO:0000256" key="7">
    <source>
        <dbReference type="ARBA" id="ARBA00022949"/>
    </source>
</evidence>
<dbReference type="FunCoup" id="F6WHB2">
    <property type="interactions" value="134"/>
</dbReference>
<feature type="region of interest" description="Disordered" evidence="18">
    <location>
        <begin position="280"/>
        <end position="331"/>
    </location>
</feature>
<reference evidence="22 23" key="1">
    <citation type="journal article" date="2008" name="Nature">
        <title>Genome analysis of the platypus reveals unique signatures of evolution.</title>
        <authorList>
            <person name="Warren W.C."/>
            <person name="Hillier L.W."/>
            <person name="Marshall Graves J.A."/>
            <person name="Birney E."/>
            <person name="Ponting C.P."/>
            <person name="Grutzner F."/>
            <person name="Belov K."/>
            <person name="Miller W."/>
            <person name="Clarke L."/>
            <person name="Chinwalla A.T."/>
            <person name="Yang S.P."/>
            <person name="Heger A."/>
            <person name="Locke D.P."/>
            <person name="Miethke P."/>
            <person name="Waters P.D."/>
            <person name="Veyrunes F."/>
            <person name="Fulton L."/>
            <person name="Fulton B."/>
            <person name="Graves T."/>
            <person name="Wallis J."/>
            <person name="Puente X.S."/>
            <person name="Lopez-Otin C."/>
            <person name="Ordonez G.R."/>
            <person name="Eichler E.E."/>
            <person name="Chen L."/>
            <person name="Cheng Z."/>
            <person name="Deakin J.E."/>
            <person name="Alsop A."/>
            <person name="Thompson K."/>
            <person name="Kirby P."/>
            <person name="Papenfuss A.T."/>
            <person name="Wakefield M.J."/>
            <person name="Olender T."/>
            <person name="Lancet D."/>
            <person name="Huttley G.A."/>
            <person name="Smit A.F."/>
            <person name="Pask A."/>
            <person name="Temple-Smith P."/>
            <person name="Batzer M.A."/>
            <person name="Walker J.A."/>
            <person name="Konkel M.K."/>
            <person name="Harris R.S."/>
            <person name="Whittington C.M."/>
            <person name="Wong E.S."/>
            <person name="Gemmell N.J."/>
            <person name="Buschiazzo E."/>
            <person name="Vargas Jentzsch I.M."/>
            <person name="Merkel A."/>
            <person name="Schmitz J."/>
            <person name="Zemann A."/>
            <person name="Churakov G."/>
            <person name="Kriegs J.O."/>
            <person name="Brosius J."/>
            <person name="Murchison E.P."/>
            <person name="Sachidanandam R."/>
            <person name="Smith C."/>
            <person name="Hannon G.J."/>
            <person name="Tsend-Ayush E."/>
            <person name="McMillan D."/>
            <person name="Attenborough R."/>
            <person name="Rens W."/>
            <person name="Ferguson-Smith M."/>
            <person name="Lefevre C.M."/>
            <person name="Sharp J.A."/>
            <person name="Nicholas K.R."/>
            <person name="Ray D.A."/>
            <person name="Kube M."/>
            <person name="Reinhardt R."/>
            <person name="Pringle T.H."/>
            <person name="Taylor J."/>
            <person name="Jones R.C."/>
            <person name="Nixon B."/>
            <person name="Dacheux J.L."/>
            <person name="Niwa H."/>
            <person name="Sekita Y."/>
            <person name="Huang X."/>
            <person name="Stark A."/>
            <person name="Kheradpour P."/>
            <person name="Kellis M."/>
            <person name="Flicek P."/>
            <person name="Chen Y."/>
            <person name="Webber C."/>
            <person name="Hardison R."/>
            <person name="Nelson J."/>
            <person name="Hallsworth-Pepin K."/>
            <person name="Delehaunty K."/>
            <person name="Markovic C."/>
            <person name="Minx P."/>
            <person name="Feng Y."/>
            <person name="Kremitzki C."/>
            <person name="Mitreva M."/>
            <person name="Glasscock J."/>
            <person name="Wylie T."/>
            <person name="Wohldmann P."/>
            <person name="Thiru P."/>
            <person name="Nhan M.N."/>
            <person name="Pohl C.S."/>
            <person name="Smith S.M."/>
            <person name="Hou S."/>
            <person name="Nefedov M."/>
            <person name="de Jong P.J."/>
            <person name="Renfree M.B."/>
            <person name="Mardis E.R."/>
            <person name="Wilson R.K."/>
        </authorList>
    </citation>
    <scope>NUCLEOTIDE SEQUENCE [LARGE SCALE GENOMIC DNA]</scope>
    <source>
        <strain evidence="22 23">Glennie</strain>
    </source>
</reference>
<evidence type="ECO:0000256" key="18">
    <source>
        <dbReference type="SAM" id="MobiDB-lite"/>
    </source>
</evidence>
<evidence type="ECO:0000256" key="2">
    <source>
        <dbReference type="ARBA" id="ARBA00004435"/>
    </source>
</evidence>
<evidence type="ECO:0000256" key="1">
    <source>
        <dbReference type="ARBA" id="ARBA00004251"/>
    </source>
</evidence>
<dbReference type="OrthoDB" id="8822248at2759"/>